<feature type="region of interest" description="Disordered" evidence="1">
    <location>
        <begin position="95"/>
        <end position="173"/>
    </location>
</feature>
<gene>
    <name evidence="2" type="ORF">QBC47DRAFT_406687</name>
</gene>
<dbReference type="PANTHER" id="PTHR36167">
    <property type="entry name" value="C2H2 FINGER DOMAIN TRANSCRIPTION FACTOR (EUROFUNG)-RELATED"/>
    <property type="match status" value="1"/>
</dbReference>
<organism evidence="2 3">
    <name type="scientific">Echria macrotheca</name>
    <dbReference type="NCBI Taxonomy" id="438768"/>
    <lineage>
        <taxon>Eukaryota</taxon>
        <taxon>Fungi</taxon>
        <taxon>Dikarya</taxon>
        <taxon>Ascomycota</taxon>
        <taxon>Pezizomycotina</taxon>
        <taxon>Sordariomycetes</taxon>
        <taxon>Sordariomycetidae</taxon>
        <taxon>Sordariales</taxon>
        <taxon>Schizotheciaceae</taxon>
        <taxon>Echria</taxon>
    </lineage>
</organism>
<name>A0AAJ0F221_9PEZI</name>
<dbReference type="EMBL" id="MU839845">
    <property type="protein sequence ID" value="KAK1750627.1"/>
    <property type="molecule type" value="Genomic_DNA"/>
</dbReference>
<feature type="compositionally biased region" description="Low complexity" evidence="1">
    <location>
        <begin position="357"/>
        <end position="369"/>
    </location>
</feature>
<feature type="compositionally biased region" description="Pro residues" evidence="1">
    <location>
        <begin position="272"/>
        <end position="287"/>
    </location>
</feature>
<feature type="region of interest" description="Disordered" evidence="1">
    <location>
        <begin position="238"/>
        <end position="290"/>
    </location>
</feature>
<proteinExistence type="predicted"/>
<keyword evidence="3" id="KW-1185">Reference proteome</keyword>
<feature type="compositionally biased region" description="Low complexity" evidence="1">
    <location>
        <begin position="159"/>
        <end position="173"/>
    </location>
</feature>
<dbReference type="Proteomes" id="UP001239445">
    <property type="component" value="Unassembled WGS sequence"/>
</dbReference>
<protein>
    <recommendedName>
        <fullName evidence="4">C2H2-type domain-containing protein</fullName>
    </recommendedName>
</protein>
<dbReference type="AlphaFoldDB" id="A0AAJ0F221"/>
<accession>A0AAJ0F221</accession>
<feature type="compositionally biased region" description="Low complexity" evidence="1">
    <location>
        <begin position="1"/>
        <end position="42"/>
    </location>
</feature>
<dbReference type="GO" id="GO:0006355">
    <property type="term" value="P:regulation of DNA-templated transcription"/>
    <property type="evidence" value="ECO:0007669"/>
    <property type="project" value="InterPro"/>
</dbReference>
<evidence type="ECO:0008006" key="4">
    <source>
        <dbReference type="Google" id="ProtNLM"/>
    </source>
</evidence>
<dbReference type="InterPro" id="IPR039327">
    <property type="entry name" value="CON7-like"/>
</dbReference>
<comment type="caution">
    <text evidence="2">The sequence shown here is derived from an EMBL/GenBank/DDBJ whole genome shotgun (WGS) entry which is preliminary data.</text>
</comment>
<evidence type="ECO:0000313" key="3">
    <source>
        <dbReference type="Proteomes" id="UP001239445"/>
    </source>
</evidence>
<evidence type="ECO:0000256" key="1">
    <source>
        <dbReference type="SAM" id="MobiDB-lite"/>
    </source>
</evidence>
<dbReference type="PANTHER" id="PTHR36167:SF3">
    <property type="entry name" value="C2H2 FINGER DOMAIN TRANSCRIPTION FACTOR (EUROFUNG)-RELATED"/>
    <property type="match status" value="1"/>
</dbReference>
<feature type="compositionally biased region" description="Low complexity" evidence="1">
    <location>
        <begin position="312"/>
        <end position="329"/>
    </location>
</feature>
<sequence length="369" mass="40576">MQPGRGHQPGHQQPGQQSGQQQPGQQQSGQQQPGHQQPGHQQPGHHHPAYLTQYGSQPHDNAELNPSPPTTSIPGATIPLPDARNHRAQHGIRYENSVPPDASMPTPSPTFPQHSFPGPYVQAPPDVQTQYQHPGSAGLYSQPRPDWAAYSSPGPTMAPPQFIQQAPPQAVQQRNQVYSFVPIPGAQQHKRPRRRYEEIDRMYRCGYGGTCQKAYGTLNHLNAHVTMQGHGLKRTPEEFKEIRKQWKQRKKEENEAKRKSAPADVQTNGGGAPPPAYSRQLPLPPIPAYGTPAYSTASPSGLPADYANSQGYPGYTTSPTSPYNTSMPYGQHNALETDMARMGFPRPPHRESDNEGPQNPANPHNPQNP</sequence>
<reference evidence="2" key="1">
    <citation type="submission" date="2023-06" db="EMBL/GenBank/DDBJ databases">
        <title>Genome-scale phylogeny and comparative genomics of the fungal order Sordariales.</title>
        <authorList>
            <consortium name="Lawrence Berkeley National Laboratory"/>
            <person name="Hensen N."/>
            <person name="Bonometti L."/>
            <person name="Westerberg I."/>
            <person name="Brannstrom I.O."/>
            <person name="Guillou S."/>
            <person name="Cros-Aarteil S."/>
            <person name="Calhoun S."/>
            <person name="Haridas S."/>
            <person name="Kuo A."/>
            <person name="Mondo S."/>
            <person name="Pangilinan J."/>
            <person name="Riley R."/>
            <person name="Labutti K."/>
            <person name="Andreopoulos B."/>
            <person name="Lipzen A."/>
            <person name="Chen C."/>
            <person name="Yanf M."/>
            <person name="Daum C."/>
            <person name="Ng V."/>
            <person name="Clum A."/>
            <person name="Steindorff A."/>
            <person name="Ohm R."/>
            <person name="Martin F."/>
            <person name="Silar P."/>
            <person name="Natvig D."/>
            <person name="Lalanne C."/>
            <person name="Gautier V."/>
            <person name="Ament-Velasquez S.L."/>
            <person name="Kruys A."/>
            <person name="Hutchinson M.I."/>
            <person name="Powell A.J."/>
            <person name="Barry K."/>
            <person name="Miller A.N."/>
            <person name="Grigoriev I.V."/>
            <person name="Debuchy R."/>
            <person name="Gladieux P."/>
            <person name="Thoren M.H."/>
            <person name="Johannesson H."/>
        </authorList>
    </citation>
    <scope>NUCLEOTIDE SEQUENCE</scope>
    <source>
        <strain evidence="2">PSN4</strain>
    </source>
</reference>
<evidence type="ECO:0000313" key="2">
    <source>
        <dbReference type="EMBL" id="KAK1750627.1"/>
    </source>
</evidence>
<feature type="region of interest" description="Disordered" evidence="1">
    <location>
        <begin position="1"/>
        <end position="83"/>
    </location>
</feature>
<feature type="region of interest" description="Disordered" evidence="1">
    <location>
        <begin position="310"/>
        <end position="369"/>
    </location>
</feature>
<feature type="compositionally biased region" description="Basic and acidic residues" evidence="1">
    <location>
        <begin position="238"/>
        <end position="258"/>
    </location>
</feature>